<evidence type="ECO:0000256" key="4">
    <source>
        <dbReference type="ARBA" id="ARBA00023136"/>
    </source>
</evidence>
<evidence type="ECO:0000256" key="2">
    <source>
        <dbReference type="ARBA" id="ARBA00022692"/>
    </source>
</evidence>
<accession>A0A061FC71</accession>
<dbReference type="InterPro" id="IPR005828">
    <property type="entry name" value="MFS_sugar_transport-like"/>
</dbReference>
<evidence type="ECO:0000256" key="5">
    <source>
        <dbReference type="SAM" id="Phobius"/>
    </source>
</evidence>
<dbReference type="PROSITE" id="PS50850">
    <property type="entry name" value="MFS"/>
    <property type="match status" value="1"/>
</dbReference>
<comment type="subcellular location">
    <subcellularLocation>
        <location evidence="1">Membrane</location>
        <topology evidence="1">Multi-pass membrane protein</topology>
    </subcellularLocation>
</comment>
<dbReference type="FunCoup" id="A0A061FC71">
    <property type="interactions" value="17"/>
</dbReference>
<evidence type="ECO:0000256" key="1">
    <source>
        <dbReference type="ARBA" id="ARBA00004141"/>
    </source>
</evidence>
<gene>
    <name evidence="7" type="ORF">TCM_033686</name>
</gene>
<dbReference type="CDD" id="cd17378">
    <property type="entry name" value="MFS_OCT_plant"/>
    <property type="match status" value="1"/>
</dbReference>
<dbReference type="eggNOG" id="KOG0255">
    <property type="taxonomic scope" value="Eukaryota"/>
</dbReference>
<dbReference type="PANTHER" id="PTHR24064">
    <property type="entry name" value="SOLUTE CARRIER FAMILY 22 MEMBER"/>
    <property type="match status" value="1"/>
</dbReference>
<feature type="transmembrane region" description="Helical" evidence="5">
    <location>
        <begin position="407"/>
        <end position="429"/>
    </location>
</feature>
<feature type="transmembrane region" description="Helical" evidence="5">
    <location>
        <begin position="524"/>
        <end position="542"/>
    </location>
</feature>
<feature type="transmembrane region" description="Helical" evidence="5">
    <location>
        <begin position="264"/>
        <end position="282"/>
    </location>
</feature>
<dbReference type="STRING" id="3641.A0A061FC71"/>
<protein>
    <submittedName>
        <fullName evidence="7">Organic cation/carnitine transporter 3</fullName>
    </submittedName>
</protein>
<feature type="transmembrane region" description="Helical" evidence="5">
    <location>
        <begin position="500"/>
        <end position="518"/>
    </location>
</feature>
<feature type="transmembrane region" description="Helical" evidence="5">
    <location>
        <begin position="294"/>
        <end position="313"/>
    </location>
</feature>
<reference evidence="7 8" key="1">
    <citation type="journal article" date="2013" name="Genome Biol.">
        <title>The genome sequence of the most widely cultivated cacao type and its use to identify candidate genes regulating pod color.</title>
        <authorList>
            <person name="Motamayor J.C."/>
            <person name="Mockaitis K."/>
            <person name="Schmutz J."/>
            <person name="Haiminen N."/>
            <person name="Iii D.L."/>
            <person name="Cornejo O."/>
            <person name="Findley S.D."/>
            <person name="Zheng P."/>
            <person name="Utro F."/>
            <person name="Royaert S."/>
            <person name="Saski C."/>
            <person name="Jenkins J."/>
            <person name="Podicheti R."/>
            <person name="Zhao M."/>
            <person name="Scheffler B.E."/>
            <person name="Stack J.C."/>
            <person name="Feltus F.A."/>
            <person name="Mustiga G.M."/>
            <person name="Amores F."/>
            <person name="Phillips W."/>
            <person name="Marelli J.P."/>
            <person name="May G.D."/>
            <person name="Shapiro H."/>
            <person name="Ma J."/>
            <person name="Bustamante C.D."/>
            <person name="Schnell R.J."/>
            <person name="Main D."/>
            <person name="Gilbert D."/>
            <person name="Parida L."/>
            <person name="Kuhn D.N."/>
        </authorList>
    </citation>
    <scope>NUCLEOTIDE SEQUENCE [LARGE SCALE GENOMIC DNA]</scope>
    <source>
        <strain evidence="8">cv. Matina 1-6</strain>
    </source>
</reference>
<feature type="transmembrane region" description="Helical" evidence="5">
    <location>
        <begin position="375"/>
        <end position="395"/>
    </location>
</feature>
<dbReference type="Proteomes" id="UP000026915">
    <property type="component" value="Chromosome 7"/>
</dbReference>
<name>A0A061FC71_THECC</name>
<proteinExistence type="predicted"/>
<dbReference type="SUPFAM" id="SSF103473">
    <property type="entry name" value="MFS general substrate transporter"/>
    <property type="match status" value="1"/>
</dbReference>
<dbReference type="GO" id="GO:0016020">
    <property type="term" value="C:membrane"/>
    <property type="evidence" value="ECO:0007669"/>
    <property type="project" value="UniProtKB-SubCell"/>
</dbReference>
<evidence type="ECO:0000313" key="7">
    <source>
        <dbReference type="EMBL" id="EOY14312.1"/>
    </source>
</evidence>
<dbReference type="AlphaFoldDB" id="A0A061FC71"/>
<dbReference type="Gene3D" id="1.20.1250.20">
    <property type="entry name" value="MFS general substrate transporter like domains"/>
    <property type="match status" value="1"/>
</dbReference>
<dbReference type="InterPro" id="IPR036259">
    <property type="entry name" value="MFS_trans_sf"/>
</dbReference>
<dbReference type="GO" id="GO:0022857">
    <property type="term" value="F:transmembrane transporter activity"/>
    <property type="evidence" value="ECO:0007669"/>
    <property type="project" value="InterPro"/>
</dbReference>
<organism evidence="7 8">
    <name type="scientific">Theobroma cacao</name>
    <name type="common">Cacao</name>
    <name type="synonym">Cocoa</name>
    <dbReference type="NCBI Taxonomy" id="3641"/>
    <lineage>
        <taxon>Eukaryota</taxon>
        <taxon>Viridiplantae</taxon>
        <taxon>Streptophyta</taxon>
        <taxon>Embryophyta</taxon>
        <taxon>Tracheophyta</taxon>
        <taxon>Spermatophyta</taxon>
        <taxon>Magnoliopsida</taxon>
        <taxon>eudicotyledons</taxon>
        <taxon>Gunneridae</taxon>
        <taxon>Pentapetalae</taxon>
        <taxon>rosids</taxon>
        <taxon>malvids</taxon>
        <taxon>Malvales</taxon>
        <taxon>Malvaceae</taxon>
        <taxon>Byttnerioideae</taxon>
        <taxon>Theobroma</taxon>
    </lineage>
</organism>
<feature type="transmembrane region" description="Helical" evidence="5">
    <location>
        <begin position="206"/>
        <end position="229"/>
    </location>
</feature>
<dbReference type="Gramene" id="EOY14312">
    <property type="protein sequence ID" value="EOY14312"/>
    <property type="gene ID" value="TCM_033686"/>
</dbReference>
<dbReference type="Pfam" id="PF00083">
    <property type="entry name" value="Sugar_tr"/>
    <property type="match status" value="1"/>
</dbReference>
<keyword evidence="4 5" id="KW-0472">Membrane</keyword>
<evidence type="ECO:0000256" key="3">
    <source>
        <dbReference type="ARBA" id="ARBA00022989"/>
    </source>
</evidence>
<keyword evidence="3 5" id="KW-1133">Transmembrane helix</keyword>
<evidence type="ECO:0000313" key="8">
    <source>
        <dbReference type="Proteomes" id="UP000026915"/>
    </source>
</evidence>
<keyword evidence="2 5" id="KW-0812">Transmembrane</keyword>
<feature type="transmembrane region" description="Helical" evidence="5">
    <location>
        <begin position="468"/>
        <end position="488"/>
    </location>
</feature>
<feature type="domain" description="Major facilitator superfamily (MFS) profile" evidence="6">
    <location>
        <begin position="95"/>
        <end position="552"/>
    </location>
</feature>
<feature type="transmembrane region" description="Helical" evidence="5">
    <location>
        <begin position="441"/>
        <end position="462"/>
    </location>
</feature>
<keyword evidence="8" id="KW-1185">Reference proteome</keyword>
<dbReference type="InterPro" id="IPR020846">
    <property type="entry name" value="MFS_dom"/>
</dbReference>
<dbReference type="InParanoid" id="A0A061FC71"/>
<feature type="transmembrane region" description="Helical" evidence="5">
    <location>
        <begin position="235"/>
        <end position="252"/>
    </location>
</feature>
<evidence type="ECO:0000259" key="6">
    <source>
        <dbReference type="PROSITE" id="PS50850"/>
    </source>
</evidence>
<dbReference type="HOGENOM" id="CLU_001265_33_5_1"/>
<dbReference type="EMBL" id="CM001885">
    <property type="protein sequence ID" value="EOY14312.1"/>
    <property type="molecule type" value="Genomic_DNA"/>
</dbReference>
<dbReference type="OMA" id="WTSIPTI"/>
<feature type="transmembrane region" description="Helical" evidence="5">
    <location>
        <begin position="173"/>
        <end position="194"/>
    </location>
</feature>
<sequence length="580" mass="64028">MMCNLVVIDTAPNKSLSPPLVPLSFCCIYCRVNRERDILLPKQYIHLLLSLNFHIVYMADSAPLLSHHDQSVELRQPRSLDETIERCIGDFGWSQFLQAALVSFAWVFDAQQTFISVFTDAEPSWHCTQVEHQSSACNSLSNICQLSKNSWSWDWPTHTSIISEWGLECSTSFITGLPASSFFMGCLAGGLALATLADSTLGRKNMLLLSCLMMSLSSLLTVFSSNIWMYSALRLINGFGRATIGTCALVLSTELVGKRWRGQVGVIGFFCFTLGFLSLPIIAYINRGSSWRTLYLWISVPTIFYCILVRFLVHESPRWLFVRGRKEEAVSTLKSMAQANQSILTMSFSNVPIEPESWNVDLYSTVKILLNKRWAFRRLAAVMIAGFGIGMVYYGMPLGLGNLSFNIYLSVTFNALSELPSSLITFFLMGKLNRRGSLLGFTVLSGICSVLCVVIGQVWPGLQIGLELVSFFSACTAFNVELIYTLELFPTCVRNSAISIVRQALVFGGVFSPVLVAAGRKNGFLSYGVFGLAIGFCALPVLGLPETRGATMCDTMDEEEQKELEKAASDAHGIAAAMLA</sequence>